<dbReference type="Pfam" id="PF09561">
    <property type="entry name" value="RE_HpaII"/>
    <property type="match status" value="1"/>
</dbReference>
<dbReference type="HOGENOM" id="CLU_064503_0_0_7"/>
<reference evidence="1 2" key="1">
    <citation type="submission" date="2012-06" db="EMBL/GenBank/DDBJ databases">
        <title>Complete sequence of Sulfurospirillum barnesii SES-3.</title>
        <authorList>
            <consortium name="US DOE Joint Genome Institute"/>
            <person name="Lucas S."/>
            <person name="Han J."/>
            <person name="Lapidus A."/>
            <person name="Cheng J.-F."/>
            <person name="Goodwin L."/>
            <person name="Pitluck S."/>
            <person name="Peters L."/>
            <person name="Ovchinnikova G."/>
            <person name="Lu M."/>
            <person name="Detter J.C."/>
            <person name="Han C."/>
            <person name="Tapia R."/>
            <person name="Land M."/>
            <person name="Hauser L."/>
            <person name="Kyrpides N."/>
            <person name="Ivanova N."/>
            <person name="Pagani I."/>
            <person name="Stolz J."/>
            <person name="Arkin A."/>
            <person name="Dehal P."/>
            <person name="Oremland R."/>
            <person name="Saltikov C."/>
            <person name="Basu P."/>
            <person name="Hollibaugh J."/>
            <person name="Newman D."/>
            <person name="Stolyar S."/>
            <person name="Hazen T."/>
            <person name="Woyke T."/>
        </authorList>
    </citation>
    <scope>NUCLEOTIDE SEQUENCE [LARGE SCALE GENOMIC DNA]</scope>
    <source>
        <strain evidence="2">ATCC 700032 / DSM 10660 / SES-3</strain>
    </source>
</reference>
<organism evidence="1 2">
    <name type="scientific">Sulfurospirillum barnesii (strain ATCC 700032 / DSM 10660 / SES-3)</name>
    <dbReference type="NCBI Taxonomy" id="760154"/>
    <lineage>
        <taxon>Bacteria</taxon>
        <taxon>Pseudomonadati</taxon>
        <taxon>Campylobacterota</taxon>
        <taxon>Epsilonproteobacteria</taxon>
        <taxon>Campylobacterales</taxon>
        <taxon>Sulfurospirillaceae</taxon>
        <taxon>Sulfurospirillum</taxon>
    </lineage>
</organism>
<dbReference type="EMBL" id="CP003333">
    <property type="protein sequence ID" value="AFL69082.1"/>
    <property type="molecule type" value="Genomic_DNA"/>
</dbReference>
<evidence type="ECO:0000313" key="2">
    <source>
        <dbReference type="Proteomes" id="UP000006176"/>
    </source>
</evidence>
<dbReference type="InterPro" id="IPR019062">
    <property type="entry name" value="Restrct_endonuc_II_HpaII"/>
</dbReference>
<protein>
    <submittedName>
        <fullName evidence="1">HpaII restriction endonuclease</fullName>
    </submittedName>
</protein>
<keyword evidence="1" id="KW-0255">Endonuclease</keyword>
<proteinExistence type="predicted"/>
<accession>I3XYQ8</accession>
<dbReference type="RefSeq" id="WP_014769958.1">
    <property type="nucleotide sequence ID" value="NC_018002.1"/>
</dbReference>
<dbReference type="AlphaFoldDB" id="I3XYQ8"/>
<dbReference type="GO" id="GO:0004519">
    <property type="term" value="F:endonuclease activity"/>
    <property type="evidence" value="ECO:0007669"/>
    <property type="project" value="UniProtKB-KW"/>
</dbReference>
<keyword evidence="1" id="KW-0540">Nuclease</keyword>
<sequence>MGFNKGEWSELYTFLYLLENSNLVIVDENLQVINNKLFKILEIILADKKYEIQPNQIIKLCNNREGKNYTISDLSKQSKILLSKIVAHKSANGSFEIDEISSFINDFFDGKKPKGASNVKGDLEANVADNRLNVCVNLKYNIKSSLGASATLLNASNHTNFIYELTNINDNIMDANNAIHTHNKLLDRCIFLNQNNVTINFVKVESTTLDYNLKLVDSNLGIFLAEMLYLSYLKNEKNIKKLINFISKNQDEYSFYEKKVGDFANAVTFGMRASEKWNGTNEVNGGIILVTKTGDVYLLDLIYFKNCVDKYLIDNIKLDSPSSSHYGMFDIYKENGRYFFKLNLQIRFK</sequence>
<dbReference type="OrthoDB" id="1551452at2"/>
<dbReference type="Proteomes" id="UP000006176">
    <property type="component" value="Chromosome"/>
</dbReference>
<name>I3XYQ8_SULBS</name>
<dbReference type="REBASE" id="49052">
    <property type="entry name" value="Sba3ORF1800P"/>
</dbReference>
<dbReference type="KEGG" id="sba:Sulba_1801"/>
<dbReference type="PATRIC" id="fig|760154.4.peg.1800"/>
<dbReference type="eggNOG" id="ENOG502Z803">
    <property type="taxonomic scope" value="Bacteria"/>
</dbReference>
<keyword evidence="1" id="KW-0378">Hydrolase</keyword>
<gene>
    <name evidence="1" type="ordered locus">Sulba_1801</name>
</gene>
<dbReference type="STRING" id="760154.Sulba_1801"/>
<keyword evidence="2" id="KW-1185">Reference proteome</keyword>
<evidence type="ECO:0000313" key="1">
    <source>
        <dbReference type="EMBL" id="AFL69082.1"/>
    </source>
</evidence>